<feature type="transmembrane region" description="Helical" evidence="2">
    <location>
        <begin position="46"/>
        <end position="71"/>
    </location>
</feature>
<name>A0A852YFN0_9MICO</name>
<keyword evidence="2" id="KW-0472">Membrane</keyword>
<dbReference type="Proteomes" id="UP000553888">
    <property type="component" value="Unassembled WGS sequence"/>
</dbReference>
<evidence type="ECO:0008006" key="5">
    <source>
        <dbReference type="Google" id="ProtNLM"/>
    </source>
</evidence>
<feature type="transmembrane region" description="Helical" evidence="2">
    <location>
        <begin position="78"/>
        <end position="98"/>
    </location>
</feature>
<organism evidence="3 4">
    <name type="scientific">Schumannella luteola</name>
    <dbReference type="NCBI Taxonomy" id="472059"/>
    <lineage>
        <taxon>Bacteria</taxon>
        <taxon>Bacillati</taxon>
        <taxon>Actinomycetota</taxon>
        <taxon>Actinomycetes</taxon>
        <taxon>Micrococcales</taxon>
        <taxon>Microbacteriaceae</taxon>
        <taxon>Schumannella</taxon>
    </lineage>
</organism>
<accession>A0A852YFN0</accession>
<gene>
    <name evidence="3" type="ORF">BJ979_001203</name>
</gene>
<feature type="compositionally biased region" description="Basic and acidic residues" evidence="1">
    <location>
        <begin position="240"/>
        <end position="249"/>
    </location>
</feature>
<evidence type="ECO:0000313" key="4">
    <source>
        <dbReference type="Proteomes" id="UP000553888"/>
    </source>
</evidence>
<evidence type="ECO:0000256" key="2">
    <source>
        <dbReference type="SAM" id="Phobius"/>
    </source>
</evidence>
<protein>
    <recommendedName>
        <fullName evidence="5">Pr6Pr family membrane protein</fullName>
    </recommendedName>
</protein>
<comment type="caution">
    <text evidence="3">The sequence shown here is derived from an EMBL/GenBank/DDBJ whole genome shotgun (WGS) entry which is preliminary data.</text>
</comment>
<keyword evidence="2" id="KW-1133">Transmembrane helix</keyword>
<feature type="transmembrane region" description="Helical" evidence="2">
    <location>
        <begin position="142"/>
        <end position="161"/>
    </location>
</feature>
<dbReference type="InterPro" id="IPR049713">
    <property type="entry name" value="Pr6Pr-like"/>
</dbReference>
<dbReference type="RefSeq" id="WP_179566166.1">
    <property type="nucleotide sequence ID" value="NZ_JACBZY010000001.1"/>
</dbReference>
<feature type="region of interest" description="Disordered" evidence="1">
    <location>
        <begin position="225"/>
        <end position="249"/>
    </location>
</feature>
<sequence length="249" mass="27139">MRALFILIRLGGAVAIIAAVVAQLMLSLQVWAEVPVKDTATQIGHFFSFFTIDSNLLSVVSFLVGAVFLILKRDDTAAWGVFRGSVTAYMATTGIVYNLLLRGIELPQGSTVPWSNEVLHVVAPVLVILDWFFAPGRRPLKWTAIWVVIAFPLVWTLYTMIRGPLVVDGVTGRDYWYPYPFLNPNTAPEGYFTVFLYMVLIAAIIGLVGAGAIWVSRKGGRWPLPSPAGASSTGVPADSASERDARPTP</sequence>
<feature type="transmembrane region" description="Helical" evidence="2">
    <location>
        <begin position="118"/>
        <end position="135"/>
    </location>
</feature>
<evidence type="ECO:0000256" key="1">
    <source>
        <dbReference type="SAM" id="MobiDB-lite"/>
    </source>
</evidence>
<evidence type="ECO:0000313" key="3">
    <source>
        <dbReference type="EMBL" id="NYG98577.1"/>
    </source>
</evidence>
<feature type="transmembrane region" description="Helical" evidence="2">
    <location>
        <begin position="191"/>
        <end position="215"/>
    </location>
</feature>
<feature type="transmembrane region" description="Helical" evidence="2">
    <location>
        <begin position="7"/>
        <end position="26"/>
    </location>
</feature>
<proteinExistence type="predicted"/>
<keyword evidence="2" id="KW-0812">Transmembrane</keyword>
<dbReference type="NCBIfam" id="NF038065">
    <property type="entry name" value="Pr6Pr"/>
    <property type="match status" value="1"/>
</dbReference>
<reference evidence="3 4" key="1">
    <citation type="submission" date="2020-07" db="EMBL/GenBank/DDBJ databases">
        <title>Sequencing the genomes of 1000 actinobacteria strains.</title>
        <authorList>
            <person name="Klenk H.-P."/>
        </authorList>
    </citation>
    <scope>NUCLEOTIDE SEQUENCE [LARGE SCALE GENOMIC DNA]</scope>
    <source>
        <strain evidence="3 4">DSM 23141</strain>
    </source>
</reference>
<dbReference type="EMBL" id="JACBZY010000001">
    <property type="protein sequence ID" value="NYG98577.1"/>
    <property type="molecule type" value="Genomic_DNA"/>
</dbReference>
<dbReference type="AlphaFoldDB" id="A0A852YFN0"/>
<keyword evidence="4" id="KW-1185">Reference proteome</keyword>